<dbReference type="Pfam" id="PF22914">
    <property type="entry name" value="Fibulin_C"/>
    <property type="match status" value="1"/>
</dbReference>
<dbReference type="Proteomes" id="UP000695022">
    <property type="component" value="Unplaced"/>
</dbReference>
<dbReference type="RefSeq" id="XP_014671762.1">
    <property type="nucleotide sequence ID" value="XM_014816276.1"/>
</dbReference>
<evidence type="ECO:0000259" key="2">
    <source>
        <dbReference type="Pfam" id="PF22914"/>
    </source>
</evidence>
<evidence type="ECO:0000313" key="3">
    <source>
        <dbReference type="Proteomes" id="UP000695022"/>
    </source>
</evidence>
<keyword evidence="1" id="KW-0677">Repeat</keyword>
<proteinExistence type="predicted"/>
<evidence type="ECO:0000313" key="4">
    <source>
        <dbReference type="RefSeq" id="XP_014671762.1"/>
    </source>
</evidence>
<dbReference type="InterPro" id="IPR055088">
    <property type="entry name" value="Fibulin_C"/>
</dbReference>
<protein>
    <submittedName>
        <fullName evidence="4">Fibulin-1-like</fullName>
    </submittedName>
</protein>
<organism evidence="3 4">
    <name type="scientific">Priapulus caudatus</name>
    <name type="common">Priapulid worm</name>
    <dbReference type="NCBI Taxonomy" id="37621"/>
    <lineage>
        <taxon>Eukaryota</taxon>
        <taxon>Metazoa</taxon>
        <taxon>Ecdysozoa</taxon>
        <taxon>Scalidophora</taxon>
        <taxon>Priapulida</taxon>
        <taxon>Priapulimorpha</taxon>
        <taxon>Priapulimorphida</taxon>
        <taxon>Priapulidae</taxon>
        <taxon>Priapulus</taxon>
    </lineage>
</organism>
<evidence type="ECO:0000256" key="1">
    <source>
        <dbReference type="ARBA" id="ARBA00022737"/>
    </source>
</evidence>
<keyword evidence="3" id="KW-1185">Reference proteome</keyword>
<accession>A0ABM1EHU1</accession>
<reference evidence="4" key="1">
    <citation type="submission" date="2025-08" db="UniProtKB">
        <authorList>
            <consortium name="RefSeq"/>
        </authorList>
    </citation>
    <scope>IDENTIFICATION</scope>
</reference>
<sequence length="146" mass="16255">MSYLHVHVTTLRHPCCRVDDGYLCHKTCEVRDTACSGNLTHTITYQWIHLPSIAVLPAPIVITNMQALVRSGMQAVQVTYEILIADQSDLFDVRQSGHTGGLRLLRPIQGPYSDTVHLQMTVRSPFGNVLSVHLAYIVIDVSANLF</sequence>
<name>A0ABM1EHU1_PRICU</name>
<gene>
    <name evidence="4" type="primary">LOC106812405</name>
</gene>
<feature type="domain" description="Fibulin C-terminal Ig-like" evidence="2">
    <location>
        <begin position="41"/>
        <end position="142"/>
    </location>
</feature>
<dbReference type="GeneID" id="106812405"/>